<evidence type="ECO:0000313" key="5">
    <source>
        <dbReference type="EMBL" id="PSL03269.1"/>
    </source>
</evidence>
<dbReference type="SUPFAM" id="SSF51735">
    <property type="entry name" value="NAD(P)-binding Rossmann-fold domains"/>
    <property type="match status" value="1"/>
</dbReference>
<evidence type="ECO:0000259" key="4">
    <source>
        <dbReference type="SMART" id="SM00822"/>
    </source>
</evidence>
<dbReference type="PANTHER" id="PTHR44169:SF6">
    <property type="entry name" value="NADPH-DEPENDENT 1-ACYLDIHYDROXYACETONE PHOSPHATE REDUCTASE"/>
    <property type="match status" value="1"/>
</dbReference>
<dbReference type="CDD" id="cd05374">
    <property type="entry name" value="17beta-HSD-like_SDR_c"/>
    <property type="match status" value="1"/>
</dbReference>
<reference evidence="5 6" key="1">
    <citation type="submission" date="2018-03" db="EMBL/GenBank/DDBJ databases">
        <title>Genomic Encyclopedia of Archaeal and Bacterial Type Strains, Phase II (KMG-II): from individual species to whole genera.</title>
        <authorList>
            <person name="Goeker M."/>
        </authorList>
    </citation>
    <scope>NUCLEOTIDE SEQUENCE [LARGE SCALE GENOMIC DNA]</scope>
    <source>
        <strain evidence="5 6">DSM 45211</strain>
    </source>
</reference>
<accession>A0A2P8E1F1</accession>
<proteinExistence type="inferred from homology"/>
<comment type="similarity">
    <text evidence="1 3">Belongs to the short-chain dehydrogenases/reductases (SDR) family.</text>
</comment>
<evidence type="ECO:0000256" key="2">
    <source>
        <dbReference type="ARBA" id="ARBA00023002"/>
    </source>
</evidence>
<dbReference type="OrthoDB" id="3178062at2"/>
<feature type="domain" description="Ketoreductase" evidence="4">
    <location>
        <begin position="5"/>
        <end position="178"/>
    </location>
</feature>
<comment type="caution">
    <text evidence="5">The sequence shown here is derived from an EMBL/GenBank/DDBJ whole genome shotgun (WGS) entry which is preliminary data.</text>
</comment>
<evidence type="ECO:0000256" key="1">
    <source>
        <dbReference type="ARBA" id="ARBA00006484"/>
    </source>
</evidence>
<sequence>MDRSPAVLVTGSSSGIGRASALALARAGLPTWASARHPEKLADLAAAGCRTLRLDVTDDASMVAAVRSVESEHGAVGALVNNAGYTQIGALEDLRPEALRRQFDTNVFGPARLCQLVLPGMRAQHAGTIVNVGSAAGLVTPPASGAYSMSKYAIEALSDALRLEVAPFGIRVVLVEPGAVRTDFIDTGRAKIPEGGTGAYDAFVRNVVAMTERAHRPGARGVLAADDVATAIVDAVTSRRPPTRYRLGAQARIMPKLRRATGDRLWDRLMLRMAPFADGA</sequence>
<keyword evidence="2" id="KW-0560">Oxidoreductase</keyword>
<dbReference type="InterPro" id="IPR020904">
    <property type="entry name" value="Sc_DH/Rdtase_CS"/>
</dbReference>
<protein>
    <submittedName>
        <fullName evidence="5">Short-subunit dehydrogenase</fullName>
    </submittedName>
</protein>
<dbReference type="PRINTS" id="PR00080">
    <property type="entry name" value="SDRFAMILY"/>
</dbReference>
<dbReference type="GO" id="GO:0016491">
    <property type="term" value="F:oxidoreductase activity"/>
    <property type="evidence" value="ECO:0007669"/>
    <property type="project" value="UniProtKB-KW"/>
</dbReference>
<organism evidence="5 6">
    <name type="scientific">Haloactinopolyspora alba</name>
    <dbReference type="NCBI Taxonomy" id="648780"/>
    <lineage>
        <taxon>Bacteria</taxon>
        <taxon>Bacillati</taxon>
        <taxon>Actinomycetota</taxon>
        <taxon>Actinomycetes</taxon>
        <taxon>Jiangellales</taxon>
        <taxon>Jiangellaceae</taxon>
        <taxon>Haloactinopolyspora</taxon>
    </lineage>
</organism>
<dbReference type="InterPro" id="IPR002347">
    <property type="entry name" value="SDR_fam"/>
</dbReference>
<dbReference type="InterPro" id="IPR036291">
    <property type="entry name" value="NAD(P)-bd_dom_sf"/>
</dbReference>
<dbReference type="Pfam" id="PF00106">
    <property type="entry name" value="adh_short"/>
    <property type="match status" value="1"/>
</dbReference>
<evidence type="ECO:0000313" key="6">
    <source>
        <dbReference type="Proteomes" id="UP000243528"/>
    </source>
</evidence>
<name>A0A2P8E1F1_9ACTN</name>
<dbReference type="EMBL" id="PYGE01000008">
    <property type="protein sequence ID" value="PSL03269.1"/>
    <property type="molecule type" value="Genomic_DNA"/>
</dbReference>
<gene>
    <name evidence="5" type="ORF">CLV30_108181</name>
</gene>
<dbReference type="SMART" id="SM00822">
    <property type="entry name" value="PKS_KR"/>
    <property type="match status" value="1"/>
</dbReference>
<keyword evidence="6" id="KW-1185">Reference proteome</keyword>
<dbReference type="RefSeq" id="WP_106537666.1">
    <property type="nucleotide sequence ID" value="NZ_ML142902.1"/>
</dbReference>
<dbReference type="PANTHER" id="PTHR44169">
    <property type="entry name" value="NADPH-DEPENDENT 1-ACYLDIHYDROXYACETONE PHOSPHATE REDUCTASE"/>
    <property type="match status" value="1"/>
</dbReference>
<dbReference type="AlphaFoldDB" id="A0A2P8E1F1"/>
<evidence type="ECO:0000256" key="3">
    <source>
        <dbReference type="RuleBase" id="RU000363"/>
    </source>
</evidence>
<dbReference type="Gene3D" id="3.40.50.720">
    <property type="entry name" value="NAD(P)-binding Rossmann-like Domain"/>
    <property type="match status" value="1"/>
</dbReference>
<dbReference type="PROSITE" id="PS00061">
    <property type="entry name" value="ADH_SHORT"/>
    <property type="match status" value="1"/>
</dbReference>
<dbReference type="PRINTS" id="PR00081">
    <property type="entry name" value="GDHRDH"/>
</dbReference>
<dbReference type="InterPro" id="IPR057326">
    <property type="entry name" value="KR_dom"/>
</dbReference>
<dbReference type="Proteomes" id="UP000243528">
    <property type="component" value="Unassembled WGS sequence"/>
</dbReference>